<evidence type="ECO:0000313" key="2">
    <source>
        <dbReference type="EMBL" id="SHH90404.1"/>
    </source>
</evidence>
<protein>
    <recommendedName>
        <fullName evidence="1">Spermatogenesis-associated protein 20-like TRX domain-containing protein</fullName>
    </recommendedName>
</protein>
<dbReference type="PANTHER" id="PTHR42899:SF1">
    <property type="entry name" value="SPERMATOGENESIS-ASSOCIATED PROTEIN 20"/>
    <property type="match status" value="1"/>
</dbReference>
<evidence type="ECO:0000259" key="1">
    <source>
        <dbReference type="Pfam" id="PF03190"/>
    </source>
</evidence>
<dbReference type="Proteomes" id="UP000184389">
    <property type="component" value="Unassembled WGS sequence"/>
</dbReference>
<dbReference type="InterPro" id="IPR024705">
    <property type="entry name" value="Ssp411"/>
</dbReference>
<dbReference type="Pfam" id="PF03190">
    <property type="entry name" value="Thioredox_DsbH"/>
    <property type="match status" value="1"/>
</dbReference>
<dbReference type="InterPro" id="IPR004879">
    <property type="entry name" value="Ssp411-like_TRX"/>
</dbReference>
<evidence type="ECO:0000313" key="3">
    <source>
        <dbReference type="Proteomes" id="UP000184389"/>
    </source>
</evidence>
<dbReference type="SUPFAM" id="SSF52833">
    <property type="entry name" value="Thioredoxin-like"/>
    <property type="match status" value="1"/>
</dbReference>
<dbReference type="Gene3D" id="3.40.30.10">
    <property type="entry name" value="Glutaredoxin"/>
    <property type="match status" value="1"/>
</dbReference>
<name>A0A1M5WTF5_9FIRM</name>
<dbReference type="AlphaFoldDB" id="A0A1M5WTF5"/>
<gene>
    <name evidence="2" type="ORF">SAMN02745180_01379</name>
</gene>
<feature type="domain" description="Spermatogenesis-associated protein 20-like TRX" evidence="1">
    <location>
        <begin position="10"/>
        <end position="56"/>
    </location>
</feature>
<accession>A0A1M5WTF5</accession>
<reference evidence="2 3" key="1">
    <citation type="submission" date="2016-11" db="EMBL/GenBank/DDBJ databases">
        <authorList>
            <person name="Jaros S."/>
            <person name="Januszkiewicz K."/>
            <person name="Wedrychowicz H."/>
        </authorList>
    </citation>
    <scope>NUCLEOTIDE SEQUENCE [LARGE SCALE GENOMIC DNA]</scope>
    <source>
        <strain evidence="2 3">DSM 13106</strain>
    </source>
</reference>
<organism evidence="2 3">
    <name type="scientific">Sporanaerobacter acetigenes DSM 13106</name>
    <dbReference type="NCBI Taxonomy" id="1123281"/>
    <lineage>
        <taxon>Bacteria</taxon>
        <taxon>Bacillati</taxon>
        <taxon>Bacillota</taxon>
        <taxon>Tissierellia</taxon>
        <taxon>Tissierellales</taxon>
        <taxon>Sporanaerobacteraceae</taxon>
        <taxon>Sporanaerobacter</taxon>
    </lineage>
</organism>
<dbReference type="InterPro" id="IPR036249">
    <property type="entry name" value="Thioredoxin-like_sf"/>
</dbReference>
<sequence length="56" mass="6639">MPNEDMQVKPNRLIDEKSPYLLQHAYNPVDWFPWGREAFDKAKIENKPIFLSIGYS</sequence>
<dbReference type="PANTHER" id="PTHR42899">
    <property type="entry name" value="SPERMATOGENESIS-ASSOCIATED PROTEIN 20"/>
    <property type="match status" value="1"/>
</dbReference>
<dbReference type="RefSeq" id="WP_072744053.1">
    <property type="nucleotide sequence ID" value="NZ_FQXR01000005.1"/>
</dbReference>
<proteinExistence type="predicted"/>
<keyword evidence="3" id="KW-1185">Reference proteome</keyword>
<dbReference type="EMBL" id="FQXR01000005">
    <property type="protein sequence ID" value="SHH90404.1"/>
    <property type="molecule type" value="Genomic_DNA"/>
</dbReference>
<dbReference type="STRING" id="1123281.SAMN02745180_01379"/>